<dbReference type="Proteomes" id="UP000827092">
    <property type="component" value="Unassembled WGS sequence"/>
</dbReference>
<dbReference type="InterPro" id="IPR029058">
    <property type="entry name" value="AB_hydrolase_fold"/>
</dbReference>
<dbReference type="CDD" id="cd00707">
    <property type="entry name" value="Pancreat_lipase_like"/>
    <property type="match status" value="1"/>
</dbReference>
<feature type="signal peptide" evidence="6">
    <location>
        <begin position="1"/>
        <end position="15"/>
    </location>
</feature>
<dbReference type="InterPro" id="IPR000734">
    <property type="entry name" value="TAG_lipase"/>
</dbReference>
<dbReference type="Pfam" id="PF00151">
    <property type="entry name" value="Lipase"/>
    <property type="match status" value="1"/>
</dbReference>
<feature type="domain" description="Lipase" evidence="7">
    <location>
        <begin position="28"/>
        <end position="359"/>
    </location>
</feature>
<dbReference type="SUPFAM" id="SSF53474">
    <property type="entry name" value="alpha/beta-Hydrolases"/>
    <property type="match status" value="1"/>
</dbReference>
<keyword evidence="3" id="KW-0964">Secreted</keyword>
<proteinExistence type="inferred from homology"/>
<organism evidence="8 9">
    <name type="scientific">Oedothorax gibbosus</name>
    <dbReference type="NCBI Taxonomy" id="931172"/>
    <lineage>
        <taxon>Eukaryota</taxon>
        <taxon>Metazoa</taxon>
        <taxon>Ecdysozoa</taxon>
        <taxon>Arthropoda</taxon>
        <taxon>Chelicerata</taxon>
        <taxon>Arachnida</taxon>
        <taxon>Araneae</taxon>
        <taxon>Araneomorphae</taxon>
        <taxon>Entelegynae</taxon>
        <taxon>Araneoidea</taxon>
        <taxon>Linyphiidae</taxon>
        <taxon>Erigoninae</taxon>
        <taxon>Oedothorax</taxon>
    </lineage>
</organism>
<evidence type="ECO:0000256" key="5">
    <source>
        <dbReference type="RuleBase" id="RU004262"/>
    </source>
</evidence>
<dbReference type="GO" id="GO:0004806">
    <property type="term" value="F:triacylglycerol lipase activity"/>
    <property type="evidence" value="ECO:0007669"/>
    <property type="project" value="InterPro"/>
</dbReference>
<dbReference type="PANTHER" id="PTHR11610">
    <property type="entry name" value="LIPASE"/>
    <property type="match status" value="1"/>
</dbReference>
<evidence type="ECO:0000256" key="3">
    <source>
        <dbReference type="ARBA" id="ARBA00022525"/>
    </source>
</evidence>
<feature type="chain" id="PRO_5043361240" description="Lipase domain-containing protein" evidence="6">
    <location>
        <begin position="16"/>
        <end position="395"/>
    </location>
</feature>
<dbReference type="AlphaFoldDB" id="A0AAV6TV38"/>
<comment type="subcellular location">
    <subcellularLocation>
        <location evidence="1">Secreted</location>
    </subcellularLocation>
</comment>
<dbReference type="InterPro" id="IPR013818">
    <property type="entry name" value="Lipase"/>
</dbReference>
<evidence type="ECO:0000313" key="8">
    <source>
        <dbReference type="EMBL" id="KAG8175503.1"/>
    </source>
</evidence>
<evidence type="ECO:0000313" key="9">
    <source>
        <dbReference type="Proteomes" id="UP000827092"/>
    </source>
</evidence>
<dbReference type="GO" id="GO:0016042">
    <property type="term" value="P:lipid catabolic process"/>
    <property type="evidence" value="ECO:0007669"/>
    <property type="project" value="TreeGrafter"/>
</dbReference>
<dbReference type="InterPro" id="IPR002331">
    <property type="entry name" value="Lipase_panc"/>
</dbReference>
<evidence type="ECO:0000256" key="1">
    <source>
        <dbReference type="ARBA" id="ARBA00004613"/>
    </source>
</evidence>
<comment type="caution">
    <text evidence="8">The sequence shown here is derived from an EMBL/GenBank/DDBJ whole genome shotgun (WGS) entry which is preliminary data.</text>
</comment>
<dbReference type="Gene3D" id="3.40.50.1820">
    <property type="entry name" value="alpha/beta hydrolase"/>
    <property type="match status" value="1"/>
</dbReference>
<keyword evidence="6" id="KW-0732">Signal</keyword>
<gene>
    <name evidence="8" type="ORF">JTE90_009137</name>
</gene>
<dbReference type="GO" id="GO:0005615">
    <property type="term" value="C:extracellular space"/>
    <property type="evidence" value="ECO:0007669"/>
    <property type="project" value="TreeGrafter"/>
</dbReference>
<dbReference type="EMBL" id="JAFNEN010000994">
    <property type="protein sequence ID" value="KAG8175503.1"/>
    <property type="molecule type" value="Genomic_DNA"/>
</dbReference>
<sequence>MLLIVLSVLVCSSEAEQLDESNAAFTNSCISDLGCFYTGPPFYDPVERPISLPPSNRTDEVKFLLFTPESPVEAYNIKPDNESVQESVADSGLKTAILIHGFLTTMDKDDIRHHMKDAILRQGGYNVIIVDWTRLNGEPYAQAVANTRVVGALIAKLINLIMDLKGVQAESFYLIGHSLGAHVAGYAGERIKNLGRITGLDPAGPWFSATPPEVRLDPTDALFVDVIHTDASALVFTGFGIGMPIGHMDFYPNGGSHQPGCTGSSQMDNVIGTIINDTIRYTNPSCDHSRANELFLESIDDSRCRFLAVHCANYADFESGLCQPQAGEGVSEMGFHNKRIQGLKQPAKFYLKTNGQSPFCNEDSIKIAEPKKQKGVIDWFHDWVDRLKRFIHSLF</sequence>
<comment type="similarity">
    <text evidence="2 5">Belongs to the AB hydrolase superfamily. Lipase family.</text>
</comment>
<keyword evidence="9" id="KW-1185">Reference proteome</keyword>
<evidence type="ECO:0000256" key="2">
    <source>
        <dbReference type="ARBA" id="ARBA00010701"/>
    </source>
</evidence>
<evidence type="ECO:0000256" key="6">
    <source>
        <dbReference type="SAM" id="SignalP"/>
    </source>
</evidence>
<dbReference type="PRINTS" id="PR00823">
    <property type="entry name" value="PANCLIPASE"/>
</dbReference>
<dbReference type="InterPro" id="IPR033906">
    <property type="entry name" value="Lipase_N"/>
</dbReference>
<dbReference type="PRINTS" id="PR00821">
    <property type="entry name" value="TAGLIPASE"/>
</dbReference>
<evidence type="ECO:0000259" key="7">
    <source>
        <dbReference type="Pfam" id="PF00151"/>
    </source>
</evidence>
<reference evidence="8 9" key="1">
    <citation type="journal article" date="2022" name="Nat. Ecol. Evol.">
        <title>A masculinizing supergene underlies an exaggerated male reproductive morph in a spider.</title>
        <authorList>
            <person name="Hendrickx F."/>
            <person name="De Corte Z."/>
            <person name="Sonet G."/>
            <person name="Van Belleghem S.M."/>
            <person name="Kostlbacher S."/>
            <person name="Vangestel C."/>
        </authorList>
    </citation>
    <scope>NUCLEOTIDE SEQUENCE [LARGE SCALE GENOMIC DNA]</scope>
    <source>
        <strain evidence="8">W744_W776</strain>
    </source>
</reference>
<accession>A0AAV6TV38</accession>
<name>A0AAV6TV38_9ARAC</name>
<evidence type="ECO:0000256" key="4">
    <source>
        <dbReference type="ARBA" id="ARBA00023157"/>
    </source>
</evidence>
<keyword evidence="4" id="KW-1015">Disulfide bond</keyword>
<protein>
    <recommendedName>
        <fullName evidence="7">Lipase domain-containing protein</fullName>
    </recommendedName>
</protein>